<evidence type="ECO:0000259" key="2">
    <source>
        <dbReference type="Pfam" id="PF02915"/>
    </source>
</evidence>
<dbReference type="eggNOG" id="COG1633">
    <property type="taxonomic scope" value="Bacteria"/>
</dbReference>
<sequence length="332" mass="35549">MDLRRALLSTLAAVLAPTLAGCPSTWNCHPPEEDFEVDAVLTVETLEKISTEWGVEQGQLTCDQICSAHYQEMQGWSAGALDSCELTPPMVDEDGAVTQEGRITCAGTGYEYLCKGRRPLGYVEAQLEGGADAVGQALVAMAVLEAASVLAFDELAEQLEGFGAPAQLVARCRAASKDERRHARLLTVLVESRGLAVPAPRTRVEAETSTLLEIAEHNAVEGCVGETFAALVAHVFAERSTSPALRRVFATIAEDEARHGQLAWDLRAYFGTRLSLAERAQVDAAQARALAELPERARRFAELPAEFGGTSAATFEALATTLTGYLRVESAA</sequence>
<proteinExistence type="predicted"/>
<keyword evidence="4" id="KW-1185">Reference proteome</keyword>
<dbReference type="InterPro" id="IPR003251">
    <property type="entry name" value="Rr_diiron-bd_dom"/>
</dbReference>
<dbReference type="GO" id="GO:0016491">
    <property type="term" value="F:oxidoreductase activity"/>
    <property type="evidence" value="ECO:0007669"/>
    <property type="project" value="InterPro"/>
</dbReference>
<dbReference type="Proteomes" id="UP000005801">
    <property type="component" value="Unassembled WGS sequence"/>
</dbReference>
<keyword evidence="3" id="KW-0449">Lipoprotein</keyword>
<comment type="caution">
    <text evidence="3">The sequence shown here is derived from an EMBL/GenBank/DDBJ whole genome shotgun (WGS) entry which is preliminary data.</text>
</comment>
<dbReference type="OrthoDB" id="5497493at2"/>
<dbReference type="STRING" id="391625.PPSIR1_32517"/>
<dbReference type="SUPFAM" id="SSF47240">
    <property type="entry name" value="Ferritin-like"/>
    <property type="match status" value="1"/>
</dbReference>
<dbReference type="RefSeq" id="WP_006972038.1">
    <property type="nucleotide sequence ID" value="NZ_ABCS01000026.1"/>
</dbReference>
<dbReference type="PROSITE" id="PS51257">
    <property type="entry name" value="PROKAR_LIPOPROTEIN"/>
    <property type="match status" value="1"/>
</dbReference>
<name>A6G5N9_9BACT</name>
<feature type="signal peptide" evidence="1">
    <location>
        <begin position="1"/>
        <end position="20"/>
    </location>
</feature>
<accession>A6G5N9</accession>
<dbReference type="GO" id="GO:0046872">
    <property type="term" value="F:metal ion binding"/>
    <property type="evidence" value="ECO:0007669"/>
    <property type="project" value="InterPro"/>
</dbReference>
<evidence type="ECO:0000313" key="3">
    <source>
        <dbReference type="EMBL" id="EDM78820.1"/>
    </source>
</evidence>
<organism evidence="3 4">
    <name type="scientific">Plesiocystis pacifica SIR-1</name>
    <dbReference type="NCBI Taxonomy" id="391625"/>
    <lineage>
        <taxon>Bacteria</taxon>
        <taxon>Pseudomonadati</taxon>
        <taxon>Myxococcota</taxon>
        <taxon>Polyangia</taxon>
        <taxon>Nannocystales</taxon>
        <taxon>Nannocystaceae</taxon>
        <taxon>Plesiocystis</taxon>
    </lineage>
</organism>
<dbReference type="InterPro" id="IPR009078">
    <property type="entry name" value="Ferritin-like_SF"/>
</dbReference>
<feature type="chain" id="PRO_5002695145" evidence="1">
    <location>
        <begin position="21"/>
        <end position="332"/>
    </location>
</feature>
<keyword evidence="1" id="KW-0732">Signal</keyword>
<evidence type="ECO:0000256" key="1">
    <source>
        <dbReference type="SAM" id="SignalP"/>
    </source>
</evidence>
<dbReference type="Pfam" id="PF02915">
    <property type="entry name" value="Rubrerythrin"/>
    <property type="match status" value="1"/>
</dbReference>
<feature type="domain" description="Rubrerythrin diiron-binding" evidence="2">
    <location>
        <begin position="145"/>
        <end position="263"/>
    </location>
</feature>
<evidence type="ECO:0000313" key="4">
    <source>
        <dbReference type="Proteomes" id="UP000005801"/>
    </source>
</evidence>
<dbReference type="CDD" id="cd00657">
    <property type="entry name" value="Ferritin_like"/>
    <property type="match status" value="1"/>
</dbReference>
<reference evidence="3 4" key="1">
    <citation type="submission" date="2007-06" db="EMBL/GenBank/DDBJ databases">
        <authorList>
            <person name="Shimkets L."/>
            <person name="Ferriera S."/>
            <person name="Johnson J."/>
            <person name="Kravitz S."/>
            <person name="Beeson K."/>
            <person name="Sutton G."/>
            <person name="Rogers Y.-H."/>
            <person name="Friedman R."/>
            <person name="Frazier M."/>
            <person name="Venter J.C."/>
        </authorList>
    </citation>
    <scope>NUCLEOTIDE SEQUENCE [LARGE SCALE GENOMIC DNA]</scope>
    <source>
        <strain evidence="3 4">SIR-1</strain>
    </source>
</reference>
<gene>
    <name evidence="3" type="ORF">PPSIR1_32517</name>
</gene>
<protein>
    <submittedName>
        <fullName evidence="3">Putative lipoprotein</fullName>
    </submittedName>
</protein>
<dbReference type="InterPro" id="IPR012348">
    <property type="entry name" value="RNR-like"/>
</dbReference>
<dbReference type="Gene3D" id="1.10.620.20">
    <property type="entry name" value="Ribonucleotide Reductase, subunit A"/>
    <property type="match status" value="1"/>
</dbReference>
<dbReference type="EMBL" id="ABCS01000026">
    <property type="protein sequence ID" value="EDM78820.1"/>
    <property type="molecule type" value="Genomic_DNA"/>
</dbReference>
<dbReference type="AlphaFoldDB" id="A6G5N9"/>